<dbReference type="EMBL" id="JAIHOM010000022">
    <property type="protein sequence ID" value="MCW6035859.1"/>
    <property type="molecule type" value="Genomic_DNA"/>
</dbReference>
<gene>
    <name evidence="2" type="ORF">K4A83_06170</name>
</gene>
<dbReference type="Proteomes" id="UP001526426">
    <property type="component" value="Unassembled WGS sequence"/>
</dbReference>
<proteinExistence type="predicted"/>
<comment type="caution">
    <text evidence="2">The sequence shown here is derived from an EMBL/GenBank/DDBJ whole genome shotgun (WGS) entry which is preliminary data.</text>
</comment>
<protein>
    <recommendedName>
        <fullName evidence="4">DUF4149 domain-containing protein</fullName>
    </recommendedName>
</protein>
<feature type="transmembrane region" description="Helical" evidence="1">
    <location>
        <begin position="90"/>
        <end position="111"/>
    </location>
</feature>
<keyword evidence="3" id="KW-1185">Reference proteome</keyword>
<feature type="transmembrane region" description="Helical" evidence="1">
    <location>
        <begin position="24"/>
        <end position="45"/>
    </location>
</feature>
<dbReference type="RefSeq" id="WP_265263575.1">
    <property type="nucleotide sequence ID" value="NZ_JAIHOM010000022.1"/>
</dbReference>
<keyword evidence="1" id="KW-0812">Transmembrane</keyword>
<evidence type="ECO:0000313" key="2">
    <source>
        <dbReference type="EMBL" id="MCW6035859.1"/>
    </source>
</evidence>
<name>A0ABT3L426_9CYAN</name>
<keyword evidence="1" id="KW-1133">Transmembrane helix</keyword>
<evidence type="ECO:0008006" key="4">
    <source>
        <dbReference type="Google" id="ProtNLM"/>
    </source>
</evidence>
<feature type="transmembrane region" description="Helical" evidence="1">
    <location>
        <begin position="142"/>
        <end position="159"/>
    </location>
</feature>
<reference evidence="2 3" key="1">
    <citation type="submission" date="2021-08" db="EMBL/GenBank/DDBJ databases">
        <title>Draft genome sequence of Spirulina subsalsa with high tolerance to salinity and hype-accumulation of phycocyanin.</title>
        <authorList>
            <person name="Pei H."/>
            <person name="Jiang L."/>
        </authorList>
    </citation>
    <scope>NUCLEOTIDE SEQUENCE [LARGE SCALE GENOMIC DNA]</scope>
    <source>
        <strain evidence="2 3">FACHB-351</strain>
    </source>
</reference>
<evidence type="ECO:0000256" key="1">
    <source>
        <dbReference type="SAM" id="Phobius"/>
    </source>
</evidence>
<keyword evidence="1" id="KW-0472">Membrane</keyword>
<feature type="transmembrane region" description="Helical" evidence="1">
    <location>
        <begin position="57"/>
        <end position="78"/>
    </location>
</feature>
<sequence>MNNYQQFSPNLHPYQCSRSRFQSLSWVASLIVMLIGGFVIVGWIFGIPLLKSVLPGLVTMKANTAIGFIFGGASLFFWHQQQKSSQWSPNALICAVIVLLIGLLTLKQYGFQVNFGIDELFFKESFDAVATATPGRMAPNSAFNFLLLGSALVLSAHIIRES</sequence>
<organism evidence="2 3">
    <name type="scientific">Spirulina subsalsa FACHB-351</name>
    <dbReference type="NCBI Taxonomy" id="234711"/>
    <lineage>
        <taxon>Bacteria</taxon>
        <taxon>Bacillati</taxon>
        <taxon>Cyanobacteriota</taxon>
        <taxon>Cyanophyceae</taxon>
        <taxon>Spirulinales</taxon>
        <taxon>Spirulinaceae</taxon>
        <taxon>Spirulina</taxon>
    </lineage>
</organism>
<evidence type="ECO:0000313" key="3">
    <source>
        <dbReference type="Proteomes" id="UP001526426"/>
    </source>
</evidence>
<accession>A0ABT3L426</accession>